<dbReference type="Proteomes" id="UP000766698">
    <property type="component" value="Unassembled WGS sequence"/>
</dbReference>
<protein>
    <submittedName>
        <fullName evidence="1">Uncharacterized protein</fullName>
    </submittedName>
</protein>
<comment type="caution">
    <text evidence="1">The sequence shown here is derived from an EMBL/GenBank/DDBJ whole genome shotgun (WGS) entry which is preliminary data.</text>
</comment>
<reference evidence="2" key="1">
    <citation type="journal article" date="2020" name="Syst. Appl. Microbiol.">
        <title>Streptomyces alkaliterrae sp. nov., isolated from an alkaline soil, and emended descriptions of Streptomyces alkaliphilus, Streptomyces calidiresistens and Streptomyces durbertensis.</title>
        <authorList>
            <person name="Swiecimska M."/>
            <person name="Golinska P."/>
            <person name="Nouioui I."/>
            <person name="Wypij M."/>
            <person name="Rai M."/>
            <person name="Sangal V."/>
            <person name="Goodfellow M."/>
        </authorList>
    </citation>
    <scope>NUCLEOTIDE SEQUENCE [LARGE SCALE GENOMIC DNA]</scope>
    <source>
        <strain evidence="2">DSM 104538</strain>
    </source>
</reference>
<organism evidence="1 2">
    <name type="scientific">Streptomyces durbertensis</name>
    <dbReference type="NCBI Taxonomy" id="2448886"/>
    <lineage>
        <taxon>Bacteria</taxon>
        <taxon>Bacillati</taxon>
        <taxon>Actinomycetota</taxon>
        <taxon>Actinomycetes</taxon>
        <taxon>Kitasatosporales</taxon>
        <taxon>Streptomycetaceae</taxon>
        <taxon>Streptomyces</taxon>
    </lineage>
</organism>
<sequence length="82" mass="9119">MTALKAPLTAADRAEGWTDELRREFQEQFSLRRSVLVRHGIAVVRPPARFDEWLADEGIRPGRLHALVTATQQALVAAADTP</sequence>
<dbReference type="EMBL" id="WMLF01000050">
    <property type="protein sequence ID" value="MBB1243065.1"/>
    <property type="molecule type" value="Genomic_DNA"/>
</dbReference>
<gene>
    <name evidence="1" type="ORF">GL263_05720</name>
</gene>
<name>A0ABR6ECL4_9ACTN</name>
<proteinExistence type="predicted"/>
<evidence type="ECO:0000313" key="1">
    <source>
        <dbReference type="EMBL" id="MBB1243065.1"/>
    </source>
</evidence>
<evidence type="ECO:0000313" key="2">
    <source>
        <dbReference type="Proteomes" id="UP000766698"/>
    </source>
</evidence>
<accession>A0ABR6ECL4</accession>
<keyword evidence="2" id="KW-1185">Reference proteome</keyword>